<comment type="caution">
    <text evidence="2">The sequence shown here is derived from an EMBL/GenBank/DDBJ whole genome shotgun (WGS) entry which is preliminary data.</text>
</comment>
<gene>
    <name evidence="2" type="ORF">EDD29_4237</name>
</gene>
<name>A0A3N1CZE8_9ACTN</name>
<dbReference type="Gene3D" id="3.40.50.150">
    <property type="entry name" value="Vaccinia Virus protein VP39"/>
    <property type="match status" value="1"/>
</dbReference>
<protein>
    <recommendedName>
        <fullName evidence="4">Methyltransferase</fullName>
    </recommendedName>
</protein>
<dbReference type="OrthoDB" id="8163513at2"/>
<proteinExistence type="predicted"/>
<dbReference type="SUPFAM" id="SSF53335">
    <property type="entry name" value="S-adenosyl-L-methionine-dependent methyltransferases"/>
    <property type="match status" value="1"/>
</dbReference>
<feature type="region of interest" description="Disordered" evidence="1">
    <location>
        <begin position="1"/>
        <end position="22"/>
    </location>
</feature>
<evidence type="ECO:0008006" key="4">
    <source>
        <dbReference type="Google" id="ProtNLM"/>
    </source>
</evidence>
<sequence length="231" mass="24277">MSAPEPTTPPGPPPGADPGGVLTDRSWYRWHAPYDEIGSAQTDRLDAVQELIAEALDAAPPGPLKAVSVCAGQARDLLPMLITHPRGRDVAARMIELEPLNASFLHGALGSTDLEHVEVLVADAGLTDAYVGAVPADLVLISGPFAHIGRTDTLRTIRMLPRLCAPHAAVIWSTHGQALTDLSLVLDAFTTAGFTGASRTPDANAFAAGTHRLTVPPPAFTPGARMFTFPE</sequence>
<dbReference type="Proteomes" id="UP000272400">
    <property type="component" value="Unassembled WGS sequence"/>
</dbReference>
<keyword evidence="3" id="KW-1185">Reference proteome</keyword>
<evidence type="ECO:0000313" key="2">
    <source>
        <dbReference type="EMBL" id="ROO86660.1"/>
    </source>
</evidence>
<evidence type="ECO:0000313" key="3">
    <source>
        <dbReference type="Proteomes" id="UP000272400"/>
    </source>
</evidence>
<dbReference type="AlphaFoldDB" id="A0A3N1CZE8"/>
<dbReference type="InterPro" id="IPR029063">
    <property type="entry name" value="SAM-dependent_MTases_sf"/>
</dbReference>
<accession>A0A3N1CZE8</accession>
<organism evidence="2 3">
    <name type="scientific">Actinocorallia herbida</name>
    <dbReference type="NCBI Taxonomy" id="58109"/>
    <lineage>
        <taxon>Bacteria</taxon>
        <taxon>Bacillati</taxon>
        <taxon>Actinomycetota</taxon>
        <taxon>Actinomycetes</taxon>
        <taxon>Streptosporangiales</taxon>
        <taxon>Thermomonosporaceae</taxon>
        <taxon>Actinocorallia</taxon>
    </lineage>
</organism>
<reference evidence="2 3" key="1">
    <citation type="submission" date="2018-11" db="EMBL/GenBank/DDBJ databases">
        <title>Sequencing the genomes of 1000 actinobacteria strains.</title>
        <authorList>
            <person name="Klenk H.-P."/>
        </authorList>
    </citation>
    <scope>NUCLEOTIDE SEQUENCE [LARGE SCALE GENOMIC DNA]</scope>
    <source>
        <strain evidence="2 3">DSM 44254</strain>
    </source>
</reference>
<dbReference type="EMBL" id="RJKE01000001">
    <property type="protein sequence ID" value="ROO86660.1"/>
    <property type="molecule type" value="Genomic_DNA"/>
</dbReference>
<dbReference type="RefSeq" id="WP_123666040.1">
    <property type="nucleotide sequence ID" value="NZ_RJKE01000001.1"/>
</dbReference>
<evidence type="ECO:0000256" key="1">
    <source>
        <dbReference type="SAM" id="MobiDB-lite"/>
    </source>
</evidence>
<feature type="compositionally biased region" description="Pro residues" evidence="1">
    <location>
        <begin position="1"/>
        <end position="16"/>
    </location>
</feature>